<reference evidence="5" key="1">
    <citation type="submission" date="2022-08" db="EMBL/GenBank/DDBJ databases">
        <authorList>
            <person name="Gutierrez-Valencia J."/>
        </authorList>
    </citation>
    <scope>NUCLEOTIDE SEQUENCE</scope>
</reference>
<dbReference type="PANTHER" id="PTHR31218">
    <property type="entry name" value="WAT1-RELATED PROTEIN"/>
    <property type="match status" value="1"/>
</dbReference>
<dbReference type="GO" id="GO:0022857">
    <property type="term" value="F:transmembrane transporter activity"/>
    <property type="evidence" value="ECO:0007669"/>
    <property type="project" value="InterPro"/>
</dbReference>
<organism evidence="5 6">
    <name type="scientific">Linum tenue</name>
    <dbReference type="NCBI Taxonomy" id="586396"/>
    <lineage>
        <taxon>Eukaryota</taxon>
        <taxon>Viridiplantae</taxon>
        <taxon>Streptophyta</taxon>
        <taxon>Embryophyta</taxon>
        <taxon>Tracheophyta</taxon>
        <taxon>Spermatophyta</taxon>
        <taxon>Magnoliopsida</taxon>
        <taxon>eudicotyledons</taxon>
        <taxon>Gunneridae</taxon>
        <taxon>Pentapetalae</taxon>
        <taxon>rosids</taxon>
        <taxon>fabids</taxon>
        <taxon>Malpighiales</taxon>
        <taxon>Linaceae</taxon>
        <taxon>Linum</taxon>
    </lineage>
</organism>
<name>A0AAV0GRM6_9ROSI</name>
<dbReference type="AlphaFoldDB" id="A0AAV0GRM6"/>
<evidence type="ECO:0000256" key="4">
    <source>
        <dbReference type="SAM" id="Phobius"/>
    </source>
</evidence>
<keyword evidence="6" id="KW-1185">Reference proteome</keyword>
<evidence type="ECO:0000256" key="3">
    <source>
        <dbReference type="ARBA" id="ARBA00023136"/>
    </source>
</evidence>
<evidence type="ECO:0000313" key="6">
    <source>
        <dbReference type="Proteomes" id="UP001154282"/>
    </source>
</evidence>
<dbReference type="GO" id="GO:0016020">
    <property type="term" value="C:membrane"/>
    <property type="evidence" value="ECO:0007669"/>
    <property type="project" value="InterPro"/>
</dbReference>
<protein>
    <recommendedName>
        <fullName evidence="7">WAT1-related protein</fullName>
    </recommendedName>
</protein>
<evidence type="ECO:0000256" key="2">
    <source>
        <dbReference type="ARBA" id="ARBA00022989"/>
    </source>
</evidence>
<evidence type="ECO:0000256" key="1">
    <source>
        <dbReference type="ARBA" id="ARBA00022692"/>
    </source>
</evidence>
<dbReference type="InterPro" id="IPR030184">
    <property type="entry name" value="WAT1-related"/>
</dbReference>
<dbReference type="EMBL" id="CAMGYJ010000002">
    <property type="protein sequence ID" value="CAI0375685.1"/>
    <property type="molecule type" value="Genomic_DNA"/>
</dbReference>
<keyword evidence="1 4" id="KW-0812">Transmembrane</keyword>
<comment type="caution">
    <text evidence="5">The sequence shown here is derived from an EMBL/GenBank/DDBJ whole genome shotgun (WGS) entry which is preliminary data.</text>
</comment>
<feature type="transmembrane region" description="Helical" evidence="4">
    <location>
        <begin position="12"/>
        <end position="30"/>
    </location>
</feature>
<feature type="transmembrane region" description="Helical" evidence="4">
    <location>
        <begin position="42"/>
        <end position="60"/>
    </location>
</feature>
<proteinExistence type="predicted"/>
<sequence length="85" mass="9219">MREKVEEVKPAAVMVVVQVAFAGVNILYKLAANDGMSLKVIVAYRFLFATAFMVPLAVALEEEAAQIPVVDPGACVPLWPVWVNC</sequence>
<keyword evidence="2 4" id="KW-1133">Transmembrane helix</keyword>
<evidence type="ECO:0008006" key="7">
    <source>
        <dbReference type="Google" id="ProtNLM"/>
    </source>
</evidence>
<gene>
    <name evidence="5" type="ORF">LITE_LOCUS700</name>
</gene>
<evidence type="ECO:0000313" key="5">
    <source>
        <dbReference type="EMBL" id="CAI0375685.1"/>
    </source>
</evidence>
<keyword evidence="3 4" id="KW-0472">Membrane</keyword>
<dbReference type="Proteomes" id="UP001154282">
    <property type="component" value="Unassembled WGS sequence"/>
</dbReference>
<accession>A0AAV0GRM6</accession>